<gene>
    <name evidence="1" type="ORF">UU35_C0007G0053</name>
</gene>
<evidence type="ECO:0000313" key="1">
    <source>
        <dbReference type="EMBL" id="KKR86907.1"/>
    </source>
</evidence>
<dbReference type="AlphaFoldDB" id="A0A0G0XGQ4"/>
<evidence type="ECO:0000313" key="2">
    <source>
        <dbReference type="Proteomes" id="UP000034616"/>
    </source>
</evidence>
<name>A0A0G0XGQ4_9BACT</name>
<organism evidence="1 2">
    <name type="scientific">Candidatus Uhrbacteria bacterium GW2011_GWC2_41_11</name>
    <dbReference type="NCBI Taxonomy" id="1618985"/>
    <lineage>
        <taxon>Bacteria</taxon>
        <taxon>Candidatus Uhriibacteriota</taxon>
    </lineage>
</organism>
<comment type="caution">
    <text evidence="1">The sequence shown here is derived from an EMBL/GenBank/DDBJ whole genome shotgun (WGS) entry which is preliminary data.</text>
</comment>
<proteinExistence type="predicted"/>
<accession>A0A0G0XGQ4</accession>
<protein>
    <submittedName>
        <fullName evidence="1">Uncharacterized protein</fullName>
    </submittedName>
</protein>
<dbReference type="Proteomes" id="UP000034616">
    <property type="component" value="Unassembled WGS sequence"/>
</dbReference>
<dbReference type="EMBL" id="LCAH01000007">
    <property type="protein sequence ID" value="KKR86907.1"/>
    <property type="molecule type" value="Genomic_DNA"/>
</dbReference>
<sequence length="111" mass="12523">MSYDEKEVHFHCLGRGHSASEYPLKSPVEAEARLHHSPGSGIFSCNVNCIHNTGGHGDRCKASHPDKDKFGKRIWCPYSFDFPYVLESNQDWQAPEELKVAVEEMIASMSK</sequence>
<reference evidence="1 2" key="1">
    <citation type="journal article" date="2015" name="Nature">
        <title>rRNA introns, odd ribosomes, and small enigmatic genomes across a large radiation of phyla.</title>
        <authorList>
            <person name="Brown C.T."/>
            <person name="Hug L.A."/>
            <person name="Thomas B.C."/>
            <person name="Sharon I."/>
            <person name="Castelle C.J."/>
            <person name="Singh A."/>
            <person name="Wilkins M.J."/>
            <person name="Williams K.H."/>
            <person name="Banfield J.F."/>
        </authorList>
    </citation>
    <scope>NUCLEOTIDE SEQUENCE [LARGE SCALE GENOMIC DNA]</scope>
</reference>